<reference evidence="1 2" key="1">
    <citation type="journal article" date="2016" name="Front. Microbiol.">
        <title>Single-Cell (Meta-)Genomics of a Dimorphic Candidatus Thiomargarita nelsonii Reveals Genomic Plasticity.</title>
        <authorList>
            <person name="Flood B.E."/>
            <person name="Fliss P."/>
            <person name="Jones D.S."/>
            <person name="Dick G.J."/>
            <person name="Jain S."/>
            <person name="Kaster A.K."/>
            <person name="Winkel M."/>
            <person name="Mussmann M."/>
            <person name="Bailey J."/>
        </authorList>
    </citation>
    <scope>NUCLEOTIDE SEQUENCE [LARGE SCALE GENOMIC DNA]</scope>
    <source>
        <strain evidence="1">Hydrate Ridge</strain>
    </source>
</reference>
<evidence type="ECO:0000313" key="2">
    <source>
        <dbReference type="Proteomes" id="UP000030428"/>
    </source>
</evidence>
<keyword evidence="2" id="KW-1185">Reference proteome</keyword>
<sequence length="72" mass="8212">MPVKQLKLVLPRSECVKYEAVQMLINGLGLTKTAFFIRENLSSQGDYLEMKEKLFGEKTAADIYNDIKNSQL</sequence>
<name>A0A4E0RS40_9GAMM</name>
<accession>A0A4E0RS40</accession>
<dbReference type="AlphaFoldDB" id="A0A4E0RS40"/>
<organism evidence="1 2">
    <name type="scientific">Candidatus Thiomargarita nelsonii</name>
    <dbReference type="NCBI Taxonomy" id="1003181"/>
    <lineage>
        <taxon>Bacteria</taxon>
        <taxon>Pseudomonadati</taxon>
        <taxon>Pseudomonadota</taxon>
        <taxon>Gammaproteobacteria</taxon>
        <taxon>Thiotrichales</taxon>
        <taxon>Thiotrichaceae</taxon>
        <taxon>Thiomargarita</taxon>
    </lineage>
</organism>
<dbReference type="EMBL" id="JSZA02000065">
    <property type="protein sequence ID" value="TGO02894.1"/>
    <property type="molecule type" value="Genomic_DNA"/>
</dbReference>
<gene>
    <name evidence="1" type="ORF">PN36_17035</name>
</gene>
<proteinExistence type="predicted"/>
<dbReference type="Proteomes" id="UP000030428">
    <property type="component" value="Unassembled WGS sequence"/>
</dbReference>
<protein>
    <submittedName>
        <fullName evidence="1">Uncharacterized protein</fullName>
    </submittedName>
</protein>
<evidence type="ECO:0000313" key="1">
    <source>
        <dbReference type="EMBL" id="TGO02894.1"/>
    </source>
</evidence>
<comment type="caution">
    <text evidence="1">The sequence shown here is derived from an EMBL/GenBank/DDBJ whole genome shotgun (WGS) entry which is preliminary data.</text>
</comment>